<name>A0ACA6QMT9_VIBAE</name>
<reference evidence="1" key="1">
    <citation type="submission" date="2009-10" db="EMBL/GenBank/DDBJ databases">
        <authorList>
            <consortium name="Los Alamos National Laboratory (LANL)"/>
            <consortium name="National Microbial Pathogen Data Resource (NMPDR)"/>
            <person name="Munk A.C."/>
            <person name="Tapia R."/>
            <person name="Green L."/>
            <person name="Rogers Y."/>
            <person name="Detter J.C."/>
            <person name="Bruce D."/>
            <person name="Brettin T.S."/>
            <person name="Colwell R."/>
            <person name="Huq A."/>
            <person name="Grim C.J."/>
            <person name="Hasan N.A."/>
            <person name="Vonstein V."/>
            <person name="Bartels D."/>
        </authorList>
    </citation>
    <scope>NUCLEOTIDE SEQUENCE</scope>
    <source>
        <strain evidence="1">EX25</strain>
    </source>
</reference>
<accession>A0ACA6QMT9</accession>
<keyword evidence="2" id="KW-1185">Reference proteome</keyword>
<evidence type="ECO:0000313" key="1">
    <source>
        <dbReference type="EMBL" id="ACY51608.1"/>
    </source>
</evidence>
<gene>
    <name evidence="1" type="ordered locus">VEA_003448</name>
</gene>
<sequence length="39" mass="4487">MQAIEIPDNPSPLNFFAIPSHTDFICGLLLRDDWFMAHL</sequence>
<organism evidence="1 2">
    <name type="scientific">Vibrio antiquarius (strain Ex25)</name>
    <dbReference type="NCBI Taxonomy" id="150340"/>
    <lineage>
        <taxon>Bacteria</taxon>
        <taxon>Pseudomonadati</taxon>
        <taxon>Pseudomonadota</taxon>
        <taxon>Gammaproteobacteria</taxon>
        <taxon>Vibrionales</taxon>
        <taxon>Vibrionaceae</taxon>
        <taxon>Vibrio</taxon>
        <taxon>Vibrio diabolicus subgroup</taxon>
    </lineage>
</organism>
<proteinExistence type="predicted"/>
<evidence type="ECO:0000313" key="2">
    <source>
        <dbReference type="Proteomes" id="UP000002571"/>
    </source>
</evidence>
<dbReference type="EMBL" id="CP001805">
    <property type="protein sequence ID" value="ACY51608.1"/>
    <property type="molecule type" value="Genomic_DNA"/>
</dbReference>
<protein>
    <submittedName>
        <fullName evidence="1">Uncharacterized protein</fullName>
    </submittedName>
</protein>
<dbReference type="Proteomes" id="UP000002571">
    <property type="component" value="Chromosome 1"/>
</dbReference>